<evidence type="ECO:0000313" key="6">
    <source>
        <dbReference type="Proteomes" id="UP000698028"/>
    </source>
</evidence>
<comment type="function">
    <text evidence="4">Specifically methylates the N7 position of guanine in position 527 of 16S rRNA.</text>
</comment>
<protein>
    <recommendedName>
        <fullName evidence="4">Ribosomal RNA small subunit methyltransferase G</fullName>
        <ecNumber evidence="4">2.1.1.170</ecNumber>
    </recommendedName>
    <alternativeName>
        <fullName evidence="4">16S rRNA 7-methylguanosine methyltransferase</fullName>
        <shortName evidence="4">16S rRNA m7G methyltransferase</shortName>
    </alternativeName>
</protein>
<gene>
    <name evidence="4 5" type="primary">rsmG</name>
    <name evidence="5" type="ORF">KTQ36_01365</name>
</gene>
<dbReference type="PIRSF" id="PIRSF003078">
    <property type="entry name" value="GidB"/>
    <property type="match status" value="1"/>
</dbReference>
<evidence type="ECO:0000256" key="2">
    <source>
        <dbReference type="ARBA" id="ARBA00022679"/>
    </source>
</evidence>
<dbReference type="InterPro" id="IPR003682">
    <property type="entry name" value="rRNA_ssu_MeTfrase_G"/>
</dbReference>
<sequence length="205" mass="22653">MQPDLEALLQRDVSRETCEKLEAYKALLIEENERQNLISKATIDEFDQRHLIDSAQLLTNHADPAGKWLDVGSGAGLPGIVLATLHPGSVTLVEPRRLRAEFLRRVVDDLTLSNATVHHKKVEQVTDAPTVITGRAVANVSKFLSLTEHLTDLSTHFVLPKGRKAAEELEAAKKVWQGRFELVPSVTDAEASILLASGIKRRGKR</sequence>
<name>A0ABS6V2Z7_9SPHN</name>
<dbReference type="CDD" id="cd02440">
    <property type="entry name" value="AdoMet_MTases"/>
    <property type="match status" value="1"/>
</dbReference>
<comment type="caution">
    <text evidence="5">The sequence shown here is derived from an EMBL/GenBank/DDBJ whole genome shotgun (WGS) entry which is preliminary data.</text>
</comment>
<dbReference type="NCBIfam" id="TIGR00138">
    <property type="entry name" value="rsmG_gidB"/>
    <property type="match status" value="1"/>
</dbReference>
<organism evidence="5 6">
    <name type="scientific">Sphingomicrobium clamense</name>
    <dbReference type="NCBI Taxonomy" id="2851013"/>
    <lineage>
        <taxon>Bacteria</taxon>
        <taxon>Pseudomonadati</taxon>
        <taxon>Pseudomonadota</taxon>
        <taxon>Alphaproteobacteria</taxon>
        <taxon>Sphingomonadales</taxon>
        <taxon>Sphingomonadaceae</taxon>
        <taxon>Sphingomicrobium</taxon>
    </lineage>
</organism>
<feature type="binding site" evidence="4">
    <location>
        <position position="72"/>
    </location>
    <ligand>
        <name>S-adenosyl-L-methionine</name>
        <dbReference type="ChEBI" id="CHEBI:59789"/>
    </ligand>
</feature>
<accession>A0ABS6V2Z7</accession>
<dbReference type="Pfam" id="PF02527">
    <property type="entry name" value="GidB"/>
    <property type="match status" value="1"/>
</dbReference>
<evidence type="ECO:0000256" key="4">
    <source>
        <dbReference type="HAMAP-Rule" id="MF_00074"/>
    </source>
</evidence>
<proteinExistence type="inferred from homology"/>
<keyword evidence="1 4" id="KW-0489">Methyltransferase</keyword>
<dbReference type="RefSeq" id="WP_218631984.1">
    <property type="nucleotide sequence ID" value="NZ_JAHVAH010000001.1"/>
</dbReference>
<dbReference type="PANTHER" id="PTHR31760:SF0">
    <property type="entry name" value="S-ADENOSYL-L-METHIONINE-DEPENDENT METHYLTRANSFERASES SUPERFAMILY PROTEIN"/>
    <property type="match status" value="1"/>
</dbReference>
<feature type="binding site" evidence="4">
    <location>
        <position position="77"/>
    </location>
    <ligand>
        <name>S-adenosyl-L-methionine</name>
        <dbReference type="ChEBI" id="CHEBI:59789"/>
    </ligand>
</feature>
<keyword evidence="2 4" id="KW-0808">Transferase</keyword>
<dbReference type="PANTHER" id="PTHR31760">
    <property type="entry name" value="S-ADENOSYL-L-METHIONINE-DEPENDENT METHYLTRANSFERASES SUPERFAMILY PROTEIN"/>
    <property type="match status" value="1"/>
</dbReference>
<feature type="binding site" evidence="4">
    <location>
        <begin position="122"/>
        <end position="123"/>
    </location>
    <ligand>
        <name>S-adenosyl-L-methionine</name>
        <dbReference type="ChEBI" id="CHEBI:59789"/>
    </ligand>
</feature>
<comment type="similarity">
    <text evidence="4">Belongs to the methyltransferase superfamily. RNA methyltransferase RsmG family.</text>
</comment>
<comment type="subcellular location">
    <subcellularLocation>
        <location evidence="4">Cytoplasm</location>
    </subcellularLocation>
</comment>
<evidence type="ECO:0000256" key="3">
    <source>
        <dbReference type="ARBA" id="ARBA00022691"/>
    </source>
</evidence>
<feature type="binding site" evidence="4">
    <location>
        <position position="135"/>
    </location>
    <ligand>
        <name>S-adenosyl-L-methionine</name>
        <dbReference type="ChEBI" id="CHEBI:59789"/>
    </ligand>
</feature>
<comment type="caution">
    <text evidence="4">Lacks conserved residue(s) required for the propagation of feature annotation.</text>
</comment>
<dbReference type="EMBL" id="JAHVAH010000001">
    <property type="protein sequence ID" value="MBW0143942.1"/>
    <property type="molecule type" value="Genomic_DNA"/>
</dbReference>
<evidence type="ECO:0000313" key="5">
    <source>
        <dbReference type="EMBL" id="MBW0143942.1"/>
    </source>
</evidence>
<keyword evidence="4" id="KW-0698">rRNA processing</keyword>
<dbReference type="GO" id="GO:0032259">
    <property type="term" value="P:methylation"/>
    <property type="evidence" value="ECO:0007669"/>
    <property type="project" value="UniProtKB-KW"/>
</dbReference>
<reference evidence="5 6" key="1">
    <citation type="submission" date="2021-07" db="EMBL/GenBank/DDBJ databases">
        <title>The draft genome sequence of Sphingomicrobium sp. B8.</title>
        <authorList>
            <person name="Mu L."/>
        </authorList>
    </citation>
    <scope>NUCLEOTIDE SEQUENCE [LARGE SCALE GENOMIC DNA]</scope>
    <source>
        <strain evidence="5 6">B8</strain>
    </source>
</reference>
<keyword evidence="4" id="KW-0963">Cytoplasm</keyword>
<keyword evidence="6" id="KW-1185">Reference proteome</keyword>
<evidence type="ECO:0000256" key="1">
    <source>
        <dbReference type="ARBA" id="ARBA00022603"/>
    </source>
</evidence>
<dbReference type="EC" id="2.1.1.170" evidence="4"/>
<dbReference type="Proteomes" id="UP000698028">
    <property type="component" value="Unassembled WGS sequence"/>
</dbReference>
<comment type="catalytic activity">
    <reaction evidence="4">
        <text>guanosine(527) in 16S rRNA + S-adenosyl-L-methionine = N(7)-methylguanosine(527) in 16S rRNA + S-adenosyl-L-homocysteine</text>
        <dbReference type="Rhea" id="RHEA:42732"/>
        <dbReference type="Rhea" id="RHEA-COMP:10209"/>
        <dbReference type="Rhea" id="RHEA-COMP:10210"/>
        <dbReference type="ChEBI" id="CHEBI:57856"/>
        <dbReference type="ChEBI" id="CHEBI:59789"/>
        <dbReference type="ChEBI" id="CHEBI:74269"/>
        <dbReference type="ChEBI" id="CHEBI:74480"/>
        <dbReference type="EC" id="2.1.1.170"/>
    </reaction>
</comment>
<keyword evidence="3 4" id="KW-0949">S-adenosyl-L-methionine</keyword>
<dbReference type="GO" id="GO:0008168">
    <property type="term" value="F:methyltransferase activity"/>
    <property type="evidence" value="ECO:0007669"/>
    <property type="project" value="UniProtKB-KW"/>
</dbReference>
<dbReference type="HAMAP" id="MF_00074">
    <property type="entry name" value="16SrRNA_methyltr_G"/>
    <property type="match status" value="1"/>
</dbReference>